<dbReference type="PROSITE" id="PS00484">
    <property type="entry name" value="THYROGLOBULIN_1_1"/>
    <property type="match status" value="1"/>
</dbReference>
<name>A0A1W0WX51_HYPEX</name>
<evidence type="ECO:0000256" key="1">
    <source>
        <dbReference type="ARBA" id="ARBA00023157"/>
    </source>
</evidence>
<organism evidence="4 5">
    <name type="scientific">Hypsibius exemplaris</name>
    <name type="common">Freshwater tardigrade</name>
    <dbReference type="NCBI Taxonomy" id="2072580"/>
    <lineage>
        <taxon>Eukaryota</taxon>
        <taxon>Metazoa</taxon>
        <taxon>Ecdysozoa</taxon>
        <taxon>Tardigrada</taxon>
        <taxon>Eutardigrada</taxon>
        <taxon>Parachela</taxon>
        <taxon>Hypsibioidea</taxon>
        <taxon>Hypsibiidae</taxon>
        <taxon>Hypsibius</taxon>
    </lineage>
</organism>
<feature type="chain" id="PRO_5012506505" description="Thyroglobulin type-1 domain-containing protein" evidence="2">
    <location>
        <begin position="24"/>
        <end position="210"/>
    </location>
</feature>
<evidence type="ECO:0000259" key="3">
    <source>
        <dbReference type="PROSITE" id="PS00484"/>
    </source>
</evidence>
<proteinExistence type="predicted"/>
<sequence>MDSAQTSFLVVGMLLLINPPTLAQGPPLPTGTCNAYAKLAASSTVTSGISTGQSFAVSGNPAMNKPGLVPINGANGETMVLPGKSTWVPQCQSDGTYATLQKRVNGNGFCVNPANGELTYDLKKPASGLFWCGCFAESYRVMKERERGTINPMCDEKTGLYQPLQIISNQSPGNICVKEDGTRNSEPFMGGAGTCKAGGIFVATKKNGRK</sequence>
<evidence type="ECO:0000313" key="4">
    <source>
        <dbReference type="EMBL" id="OQV19746.1"/>
    </source>
</evidence>
<reference evidence="5" key="1">
    <citation type="submission" date="2017-01" db="EMBL/GenBank/DDBJ databases">
        <title>Comparative genomics of anhydrobiosis in the tardigrade Hypsibius dujardini.</title>
        <authorList>
            <person name="Yoshida Y."/>
            <person name="Koutsovoulos G."/>
            <person name="Laetsch D."/>
            <person name="Stevens L."/>
            <person name="Kumar S."/>
            <person name="Horikawa D."/>
            <person name="Ishino K."/>
            <person name="Komine S."/>
            <person name="Tomita M."/>
            <person name="Blaxter M."/>
            <person name="Arakawa K."/>
        </authorList>
    </citation>
    <scope>NUCLEOTIDE SEQUENCE [LARGE SCALE GENOMIC DNA]</scope>
    <source>
        <strain evidence="5">Z151</strain>
    </source>
</reference>
<keyword evidence="5" id="KW-1185">Reference proteome</keyword>
<dbReference type="Gene3D" id="4.10.800.10">
    <property type="entry name" value="Thyroglobulin type-1"/>
    <property type="match status" value="1"/>
</dbReference>
<dbReference type="AlphaFoldDB" id="A0A1W0WX51"/>
<evidence type="ECO:0000313" key="5">
    <source>
        <dbReference type="Proteomes" id="UP000192578"/>
    </source>
</evidence>
<dbReference type="SUPFAM" id="SSF57610">
    <property type="entry name" value="Thyroglobulin type-1 domain"/>
    <property type="match status" value="1"/>
</dbReference>
<keyword evidence="2" id="KW-0732">Signal</keyword>
<evidence type="ECO:0000256" key="2">
    <source>
        <dbReference type="SAM" id="SignalP"/>
    </source>
</evidence>
<gene>
    <name evidence="4" type="ORF">BV898_06285</name>
</gene>
<accession>A0A1W0WX51</accession>
<dbReference type="InterPro" id="IPR000716">
    <property type="entry name" value="Thyroglobulin_1"/>
</dbReference>
<dbReference type="Pfam" id="PF00086">
    <property type="entry name" value="Thyroglobulin_1"/>
    <property type="match status" value="1"/>
</dbReference>
<dbReference type="InterPro" id="IPR036857">
    <property type="entry name" value="Thyroglobulin_1_sf"/>
</dbReference>
<feature type="signal peptide" evidence="2">
    <location>
        <begin position="1"/>
        <end position="23"/>
    </location>
</feature>
<keyword evidence="1" id="KW-1015">Disulfide bond</keyword>
<dbReference type="Proteomes" id="UP000192578">
    <property type="component" value="Unassembled WGS sequence"/>
</dbReference>
<feature type="domain" description="Thyroglobulin type-1" evidence="3">
    <location>
        <begin position="87"/>
        <end position="116"/>
    </location>
</feature>
<dbReference type="EMBL" id="MTYJ01000036">
    <property type="protein sequence ID" value="OQV19746.1"/>
    <property type="molecule type" value="Genomic_DNA"/>
</dbReference>
<protein>
    <recommendedName>
        <fullName evidence="3">Thyroglobulin type-1 domain-containing protein</fullName>
    </recommendedName>
</protein>
<comment type="caution">
    <text evidence="4">The sequence shown here is derived from an EMBL/GenBank/DDBJ whole genome shotgun (WGS) entry which is preliminary data.</text>
</comment>